<keyword evidence="12" id="KW-1185">Reference proteome</keyword>
<evidence type="ECO:0000313" key="12">
    <source>
        <dbReference type="Proteomes" id="UP001204445"/>
    </source>
</evidence>
<dbReference type="Gene3D" id="3.40.30.10">
    <property type="entry name" value="Glutaredoxin"/>
    <property type="match status" value="1"/>
</dbReference>
<organism evidence="11 12">
    <name type="scientific">Methylohalomonas lacus</name>
    <dbReference type="NCBI Taxonomy" id="398773"/>
    <lineage>
        <taxon>Bacteria</taxon>
        <taxon>Pseudomonadati</taxon>
        <taxon>Pseudomonadota</taxon>
        <taxon>Gammaproteobacteria</taxon>
        <taxon>Methylohalomonadales</taxon>
        <taxon>Methylohalomonadaceae</taxon>
        <taxon>Methylohalomonas</taxon>
    </lineage>
</organism>
<keyword evidence="4 7" id="KW-0574">Periplasm</keyword>
<keyword evidence="3 9" id="KW-0732">Signal</keyword>
<evidence type="ECO:0000256" key="5">
    <source>
        <dbReference type="ARBA" id="ARBA00023157"/>
    </source>
</evidence>
<evidence type="ECO:0000256" key="8">
    <source>
        <dbReference type="PIRSR" id="PIRSR001488-1"/>
    </source>
</evidence>
<comment type="subcellular location">
    <subcellularLocation>
        <location evidence="1 7">Periplasm</location>
    </subcellularLocation>
</comment>
<proteinExistence type="inferred from homology"/>
<dbReference type="SUPFAM" id="SSF52833">
    <property type="entry name" value="Thioredoxin-like"/>
    <property type="match status" value="1"/>
</dbReference>
<dbReference type="RefSeq" id="WP_259053311.1">
    <property type="nucleotide sequence ID" value="NZ_JANUCT010000001.1"/>
</dbReference>
<feature type="signal peptide" evidence="9">
    <location>
        <begin position="1"/>
        <end position="24"/>
    </location>
</feature>
<dbReference type="GO" id="GO:0015036">
    <property type="term" value="F:disulfide oxidoreductase activity"/>
    <property type="evidence" value="ECO:0007669"/>
    <property type="project" value="UniProtKB-ARBA"/>
</dbReference>
<dbReference type="Proteomes" id="UP001204445">
    <property type="component" value="Unassembled WGS sequence"/>
</dbReference>
<comment type="similarity">
    <text evidence="2">Belongs to the thioredoxin family. DsbA subfamily.</text>
</comment>
<evidence type="ECO:0000259" key="10">
    <source>
        <dbReference type="PROSITE" id="PS51352"/>
    </source>
</evidence>
<dbReference type="PIRSF" id="PIRSF001488">
    <property type="entry name" value="Tdi_protein"/>
    <property type="match status" value="1"/>
</dbReference>
<feature type="domain" description="Thioredoxin" evidence="10">
    <location>
        <begin position="14"/>
        <end position="205"/>
    </location>
</feature>
<dbReference type="PANTHER" id="PTHR35891:SF2">
    <property type="entry name" value="THIOL:DISULFIDE INTERCHANGE PROTEIN DSBA"/>
    <property type="match status" value="1"/>
</dbReference>
<comment type="caution">
    <text evidence="11">The sequence shown here is derived from an EMBL/GenBank/DDBJ whole genome shotgun (WGS) entry which is preliminary data.</text>
</comment>
<evidence type="ECO:0000256" key="7">
    <source>
        <dbReference type="PIRNR" id="PIRNR001488"/>
    </source>
</evidence>
<dbReference type="CDD" id="cd03019">
    <property type="entry name" value="DsbA_DsbA"/>
    <property type="match status" value="1"/>
</dbReference>
<accession>A0AAE3L0H8</accession>
<evidence type="ECO:0000256" key="6">
    <source>
        <dbReference type="ARBA" id="ARBA00023284"/>
    </source>
</evidence>
<sequence length="209" mass="23634">MPKLIKPLLITLFFALLLTAPLTASSQGNDGYKRLSKPQPTSTAEDKVEVVEIFWYGCPHCYDFEPHLEEWLENKPDNVEFVRMPAVFRQDWLPHAKAYYTAKELDAIDPIHGAMFAAIHEQGKRLASEAELKEFFVAQGIDADAFTKAYNSQSVESQLQRSLAMLRRYEVTGVPAVIVNGKYQTSGPMAGTYEGMIRVMNDLIERESQ</sequence>
<dbReference type="InterPro" id="IPR013766">
    <property type="entry name" value="Thioredoxin_domain"/>
</dbReference>
<keyword evidence="5 7" id="KW-1015">Disulfide bond</keyword>
<dbReference type="PROSITE" id="PS00194">
    <property type="entry name" value="THIOREDOXIN_1"/>
    <property type="match status" value="1"/>
</dbReference>
<evidence type="ECO:0000256" key="4">
    <source>
        <dbReference type="ARBA" id="ARBA00022764"/>
    </source>
</evidence>
<keyword evidence="6" id="KW-0676">Redox-active center</keyword>
<dbReference type="PANTHER" id="PTHR35891">
    <property type="entry name" value="THIOL:DISULFIDE INTERCHANGE PROTEIN DSBA"/>
    <property type="match status" value="1"/>
</dbReference>
<dbReference type="InterPro" id="IPR001853">
    <property type="entry name" value="DSBA-like_thioredoxin_dom"/>
</dbReference>
<dbReference type="InterPro" id="IPR036249">
    <property type="entry name" value="Thioredoxin-like_sf"/>
</dbReference>
<feature type="chain" id="PRO_5041912269" description="Thiol:disulfide interchange protein" evidence="9">
    <location>
        <begin position="25"/>
        <end position="209"/>
    </location>
</feature>
<evidence type="ECO:0000256" key="9">
    <source>
        <dbReference type="SAM" id="SignalP"/>
    </source>
</evidence>
<protein>
    <recommendedName>
        <fullName evidence="7">Thiol:disulfide interchange protein</fullName>
    </recommendedName>
</protein>
<evidence type="ECO:0000256" key="1">
    <source>
        <dbReference type="ARBA" id="ARBA00004418"/>
    </source>
</evidence>
<dbReference type="GO" id="GO:0042597">
    <property type="term" value="C:periplasmic space"/>
    <property type="evidence" value="ECO:0007669"/>
    <property type="project" value="UniProtKB-SubCell"/>
</dbReference>
<dbReference type="EMBL" id="JANUCT010000001">
    <property type="protein sequence ID" value="MCS3902050.1"/>
    <property type="molecule type" value="Genomic_DNA"/>
</dbReference>
<evidence type="ECO:0000256" key="3">
    <source>
        <dbReference type="ARBA" id="ARBA00022729"/>
    </source>
</evidence>
<evidence type="ECO:0000313" key="11">
    <source>
        <dbReference type="EMBL" id="MCS3902050.1"/>
    </source>
</evidence>
<evidence type="ECO:0000256" key="2">
    <source>
        <dbReference type="ARBA" id="ARBA00005791"/>
    </source>
</evidence>
<gene>
    <name evidence="11" type="ORF">J2T55_000042</name>
</gene>
<dbReference type="PROSITE" id="PS51352">
    <property type="entry name" value="THIOREDOXIN_2"/>
    <property type="match status" value="1"/>
</dbReference>
<feature type="disulfide bond" description="Redox-active" evidence="8">
    <location>
        <begin position="58"/>
        <end position="61"/>
    </location>
</feature>
<reference evidence="11" key="1">
    <citation type="submission" date="2022-08" db="EMBL/GenBank/DDBJ databases">
        <title>Genomic Encyclopedia of Type Strains, Phase III (KMG-III): the genomes of soil and plant-associated and newly described type strains.</title>
        <authorList>
            <person name="Whitman W."/>
        </authorList>
    </citation>
    <scope>NUCLEOTIDE SEQUENCE</scope>
    <source>
        <strain evidence="11">HMT 1</strain>
    </source>
</reference>
<dbReference type="Pfam" id="PF01323">
    <property type="entry name" value="DSBA"/>
    <property type="match status" value="1"/>
</dbReference>
<dbReference type="InterPro" id="IPR023205">
    <property type="entry name" value="DsbA/DsbL"/>
</dbReference>
<dbReference type="InterPro" id="IPR017937">
    <property type="entry name" value="Thioredoxin_CS"/>
</dbReference>
<dbReference type="AlphaFoldDB" id="A0AAE3L0H8"/>
<dbReference type="InterPro" id="IPR050824">
    <property type="entry name" value="Thiol_disulfide_DsbA"/>
</dbReference>
<name>A0AAE3L0H8_9GAMM</name>